<proteinExistence type="predicted"/>
<feature type="signal peptide" evidence="2">
    <location>
        <begin position="1"/>
        <end position="25"/>
    </location>
</feature>
<dbReference type="PANTHER" id="PTHR30032">
    <property type="entry name" value="N-ACETYLMURAMOYL-L-ALANINE AMIDASE-RELATED"/>
    <property type="match status" value="1"/>
</dbReference>
<dbReference type="InterPro" id="IPR041030">
    <property type="entry name" value="SHIRT"/>
</dbReference>
<feature type="chain" id="PRO_5016821882" evidence="2">
    <location>
        <begin position="26"/>
        <end position="1096"/>
    </location>
</feature>
<sequence length="1096" mass="120495">MKKRLLSLVLVFSFIFGTLPVNVLADNEQTGQSETRTTNGKADVKNLGGIVGPLDPREDFPKGYVAVKFFADDFDKERGEFDGKKKEVVYAVNPANTEIDMGAKMLKGKKADGNDINVPFPTYSVNDASKATWKKNDKAPWKMNHENAIRPDKKIDVNKLGEHQDLTFTAQYEAHTIAEIIKKDNLAPATLKVWENDTIPWKNGVTVADKVTNDTLKEKIKGYLDDKNTSYEDITTPKRISIGEEVNNTLTEVKTGTIRVTFKDKSYIDVEKQELYVISHRTSATNDKAPNDAIDVTFKLGEGVKVGDKTGNETGVVYCKYKVKPKFNLDRYLSGTATNIFDRIGAEVTDKARYAGLVWEGQTPNNPQDHVVTNSNKVFTAKATKILFTVTHEFESGTEGKALPTTEMPDAPKALTDQKVGERVAAPTTTYNDVKVAEGTWTFKGWSPATLTVSPTEENNKFIGKWEFTPDKKTVNLTFEFYKKKDNANSPQPYNALGDFKKPDLENLIDQDVGAEITLPTYPNQKVNTGDLQGTWTFDGWYRKDKKLTDAKAKVSATDAENNLVGKWILTETKTATVRREFIVDRDIVGVDNGVPVGHTLPKAVKEQKANTTTNYIGSTQTPGKDKFTAVPETINGKQGTWTFKEWTPKELVVDEDESRNLFIGTWTWTEKGKVEVKYVFETKPNNKTLPEVLKALKPKDLVGDKAVYEDNKPAEPKVPNTSSEEAQKALVEMKGRNKVGEWKVGKWVKTIDEKGNITYTLTWTFEEVKKDKPKPSTPSKPSNPTTPSTPSKPSNPTTPSTPDRVNGKNRVDTAIEISKKYFGQAERVIIVDASNFPDAMAASALAKQLKAPILLTNSNNLDSRVATEIKRLGAHNVTVIGGKSSVSDGALNQLSKFDKDGVERISGKDRYETSAQVARRLAKITGKTDHAVIASGEVFADALAVGPYAAREGYPILLVKSNSIPKSISDAITEIGVKKVSIVGGYGSVSKSLEKSLPVVAERLSGKTRYETAIEIASKGLKTSNKAFVANGEHWMDALVIGPVGGMLNMPILLTGANSAPKSLRDHIAKSKIDKITAIGGTSMVSDKVINELSK</sequence>
<dbReference type="InterPro" id="IPR007253">
    <property type="entry name" value="Cell_wall-bd_2"/>
</dbReference>
<dbReference type="EMBL" id="UGTB01000004">
    <property type="protein sequence ID" value="SUB61142.1"/>
    <property type="molecule type" value="Genomic_DNA"/>
</dbReference>
<feature type="compositionally biased region" description="Low complexity" evidence="1">
    <location>
        <begin position="778"/>
        <end position="804"/>
    </location>
</feature>
<evidence type="ECO:0000256" key="2">
    <source>
        <dbReference type="SAM" id="SignalP"/>
    </source>
</evidence>
<organism evidence="4 5">
    <name type="scientific">Peptostreptococcus anaerobius</name>
    <dbReference type="NCBI Taxonomy" id="1261"/>
    <lineage>
        <taxon>Bacteria</taxon>
        <taxon>Bacillati</taxon>
        <taxon>Bacillota</taxon>
        <taxon>Clostridia</taxon>
        <taxon>Peptostreptococcales</taxon>
        <taxon>Peptostreptococcaceae</taxon>
        <taxon>Peptostreptococcus</taxon>
    </lineage>
</organism>
<dbReference type="PANTHER" id="PTHR30032:SF1">
    <property type="entry name" value="N-ACETYLMURAMOYL-L-ALANINE AMIDASE LYTC"/>
    <property type="match status" value="1"/>
</dbReference>
<keyword evidence="4" id="KW-0378">Hydrolase</keyword>
<dbReference type="InterPro" id="IPR051922">
    <property type="entry name" value="Bact_Sporulation_Assoc"/>
</dbReference>
<dbReference type="RefSeq" id="WP_019595580.1">
    <property type="nucleotide sequence ID" value="NZ_FOVA01000031.1"/>
</dbReference>
<dbReference type="GO" id="GO:0008745">
    <property type="term" value="F:N-acetylmuramoyl-L-alanine amidase activity"/>
    <property type="evidence" value="ECO:0007669"/>
    <property type="project" value="UniProtKB-EC"/>
</dbReference>
<dbReference type="AlphaFoldDB" id="A0A379CFB2"/>
<gene>
    <name evidence="4" type="primary">lytC_20</name>
    <name evidence="4" type="ORF">NCTC11460_01062</name>
</gene>
<dbReference type="Proteomes" id="UP000255101">
    <property type="component" value="Unassembled WGS sequence"/>
</dbReference>
<evidence type="ECO:0000313" key="4">
    <source>
        <dbReference type="EMBL" id="SUB61142.1"/>
    </source>
</evidence>
<feature type="domain" description="SHIRT" evidence="3">
    <location>
        <begin position="388"/>
        <end position="469"/>
    </location>
</feature>
<dbReference type="EC" id="3.5.1.28" evidence="4"/>
<dbReference type="Pfam" id="PF18655">
    <property type="entry name" value="SHIRT"/>
    <property type="match status" value="2"/>
</dbReference>
<name>A0A379CFB2_9FIRM</name>
<keyword evidence="2" id="KW-0732">Signal</keyword>
<evidence type="ECO:0000259" key="3">
    <source>
        <dbReference type="Pfam" id="PF18655"/>
    </source>
</evidence>
<reference evidence="4 5" key="1">
    <citation type="submission" date="2018-06" db="EMBL/GenBank/DDBJ databases">
        <authorList>
            <consortium name="Pathogen Informatics"/>
            <person name="Doyle S."/>
        </authorList>
    </citation>
    <scope>NUCLEOTIDE SEQUENCE [LARGE SCALE GENOMIC DNA]</scope>
    <source>
        <strain evidence="4 5">NCTC11460</strain>
    </source>
</reference>
<feature type="region of interest" description="Disordered" evidence="1">
    <location>
        <begin position="770"/>
        <end position="810"/>
    </location>
</feature>
<evidence type="ECO:0000256" key="1">
    <source>
        <dbReference type="SAM" id="MobiDB-lite"/>
    </source>
</evidence>
<dbReference type="Gene3D" id="3.40.50.12090">
    <property type="match status" value="2"/>
</dbReference>
<protein>
    <submittedName>
        <fullName evidence="4">N-acetylmuramoyl-L-alanine amidase LytC</fullName>
        <ecNumber evidence="4">3.5.1.28</ecNumber>
    </submittedName>
</protein>
<evidence type="ECO:0000313" key="5">
    <source>
        <dbReference type="Proteomes" id="UP000255101"/>
    </source>
</evidence>
<accession>A0A379CFB2</accession>
<feature type="domain" description="SHIRT" evidence="3">
    <location>
        <begin position="477"/>
        <end position="569"/>
    </location>
</feature>
<dbReference type="Pfam" id="PF04122">
    <property type="entry name" value="CW_binding_2"/>
    <property type="match status" value="3"/>
</dbReference>